<dbReference type="GO" id="GO:0003676">
    <property type="term" value="F:nucleic acid binding"/>
    <property type="evidence" value="ECO:0007669"/>
    <property type="project" value="InterPro"/>
</dbReference>
<name>A0A2P5B2U4_TREOI</name>
<keyword evidence="2" id="KW-1185">Reference proteome</keyword>
<protein>
    <submittedName>
        <fullName evidence="1">Ribonuclease H-like domain containing protein</fullName>
    </submittedName>
</protein>
<gene>
    <name evidence="1" type="ORF">TorRG33x02_334280</name>
</gene>
<dbReference type="AlphaFoldDB" id="A0A2P5B2U4"/>
<proteinExistence type="predicted"/>
<dbReference type="OrthoDB" id="1166717at2759"/>
<sequence>MEKNIFNQELDTYFEKEGILHYSSCTNTLQQNGVAERKNRHQLEVARALLFQMKVSKTYWGEAVLTASYLINRMPSRVLQTQSLVQRLKTLFPNFQGIGSLPLKV</sequence>
<evidence type="ECO:0000313" key="2">
    <source>
        <dbReference type="Proteomes" id="UP000237000"/>
    </source>
</evidence>
<dbReference type="SUPFAM" id="SSF53098">
    <property type="entry name" value="Ribonuclease H-like"/>
    <property type="match status" value="1"/>
</dbReference>
<feature type="non-terminal residue" evidence="1">
    <location>
        <position position="105"/>
    </location>
</feature>
<dbReference type="InterPro" id="IPR036397">
    <property type="entry name" value="RNaseH_sf"/>
</dbReference>
<comment type="caution">
    <text evidence="1">The sequence shown here is derived from an EMBL/GenBank/DDBJ whole genome shotgun (WGS) entry which is preliminary data.</text>
</comment>
<evidence type="ECO:0000313" key="1">
    <source>
        <dbReference type="EMBL" id="PON43134.1"/>
    </source>
</evidence>
<dbReference type="InParanoid" id="A0A2P5B2U4"/>
<dbReference type="EMBL" id="JXTC01000620">
    <property type="protein sequence ID" value="PON43134.1"/>
    <property type="molecule type" value="Genomic_DNA"/>
</dbReference>
<dbReference type="Proteomes" id="UP000237000">
    <property type="component" value="Unassembled WGS sequence"/>
</dbReference>
<dbReference type="InterPro" id="IPR039537">
    <property type="entry name" value="Retrotran_Ty1/copia-like"/>
</dbReference>
<accession>A0A2P5B2U4</accession>
<dbReference type="Gene3D" id="3.30.420.10">
    <property type="entry name" value="Ribonuclease H-like superfamily/Ribonuclease H"/>
    <property type="match status" value="1"/>
</dbReference>
<dbReference type="PANTHER" id="PTHR42648:SF31">
    <property type="entry name" value="RNA-DIRECTED DNA POLYMERASE"/>
    <property type="match status" value="1"/>
</dbReference>
<dbReference type="InterPro" id="IPR012337">
    <property type="entry name" value="RNaseH-like_sf"/>
</dbReference>
<dbReference type="PANTHER" id="PTHR42648">
    <property type="entry name" value="TRANSPOSASE, PUTATIVE-RELATED"/>
    <property type="match status" value="1"/>
</dbReference>
<organism evidence="1 2">
    <name type="scientific">Trema orientale</name>
    <name type="common">Charcoal tree</name>
    <name type="synonym">Celtis orientalis</name>
    <dbReference type="NCBI Taxonomy" id="63057"/>
    <lineage>
        <taxon>Eukaryota</taxon>
        <taxon>Viridiplantae</taxon>
        <taxon>Streptophyta</taxon>
        <taxon>Embryophyta</taxon>
        <taxon>Tracheophyta</taxon>
        <taxon>Spermatophyta</taxon>
        <taxon>Magnoliopsida</taxon>
        <taxon>eudicotyledons</taxon>
        <taxon>Gunneridae</taxon>
        <taxon>Pentapetalae</taxon>
        <taxon>rosids</taxon>
        <taxon>fabids</taxon>
        <taxon>Rosales</taxon>
        <taxon>Cannabaceae</taxon>
        <taxon>Trema</taxon>
    </lineage>
</organism>
<reference evidence="2" key="1">
    <citation type="submission" date="2016-06" db="EMBL/GenBank/DDBJ databases">
        <title>Parallel loss of symbiosis genes in relatives of nitrogen-fixing non-legume Parasponia.</title>
        <authorList>
            <person name="Van Velzen R."/>
            <person name="Holmer R."/>
            <person name="Bu F."/>
            <person name="Rutten L."/>
            <person name="Van Zeijl A."/>
            <person name="Liu W."/>
            <person name="Santuari L."/>
            <person name="Cao Q."/>
            <person name="Sharma T."/>
            <person name="Shen D."/>
            <person name="Roswanjaya Y."/>
            <person name="Wardhani T."/>
            <person name="Kalhor M.S."/>
            <person name="Jansen J."/>
            <person name="Van den Hoogen J."/>
            <person name="Gungor B."/>
            <person name="Hartog M."/>
            <person name="Hontelez J."/>
            <person name="Verver J."/>
            <person name="Yang W.-C."/>
            <person name="Schijlen E."/>
            <person name="Repin R."/>
            <person name="Schilthuizen M."/>
            <person name="Schranz E."/>
            <person name="Heidstra R."/>
            <person name="Miyata K."/>
            <person name="Fedorova E."/>
            <person name="Kohlen W."/>
            <person name="Bisseling T."/>
            <person name="Smit S."/>
            <person name="Geurts R."/>
        </authorList>
    </citation>
    <scope>NUCLEOTIDE SEQUENCE [LARGE SCALE GENOMIC DNA]</scope>
    <source>
        <strain evidence="2">cv. RG33-2</strain>
    </source>
</reference>
<dbReference type="STRING" id="63057.A0A2P5B2U4"/>